<evidence type="ECO:0000256" key="1">
    <source>
        <dbReference type="ARBA" id="ARBA00004651"/>
    </source>
</evidence>
<evidence type="ECO:0000256" key="3">
    <source>
        <dbReference type="ARBA" id="ARBA00022475"/>
    </source>
</evidence>
<dbReference type="PANTHER" id="PTHR30086">
    <property type="entry name" value="ARGININE EXPORTER PROTEIN ARGO"/>
    <property type="match status" value="1"/>
</dbReference>
<protein>
    <submittedName>
        <fullName evidence="8">LysE family translocator</fullName>
    </submittedName>
</protein>
<dbReference type="Pfam" id="PF01810">
    <property type="entry name" value="LysE"/>
    <property type="match status" value="1"/>
</dbReference>
<comment type="subcellular location">
    <subcellularLocation>
        <location evidence="1">Cell membrane</location>
        <topology evidence="1">Multi-pass membrane protein</topology>
    </subcellularLocation>
</comment>
<feature type="transmembrane region" description="Helical" evidence="7">
    <location>
        <begin position="40"/>
        <end position="65"/>
    </location>
</feature>
<evidence type="ECO:0000256" key="7">
    <source>
        <dbReference type="SAM" id="Phobius"/>
    </source>
</evidence>
<feature type="transmembrane region" description="Helical" evidence="7">
    <location>
        <begin position="187"/>
        <end position="205"/>
    </location>
</feature>
<keyword evidence="5 7" id="KW-1133">Transmembrane helix</keyword>
<proteinExistence type="inferred from homology"/>
<dbReference type="GO" id="GO:0042970">
    <property type="term" value="F:homoserine transmembrane transporter activity"/>
    <property type="evidence" value="ECO:0007669"/>
    <property type="project" value="TreeGrafter"/>
</dbReference>
<keyword evidence="3" id="KW-1003">Cell membrane</keyword>
<evidence type="ECO:0000256" key="4">
    <source>
        <dbReference type="ARBA" id="ARBA00022692"/>
    </source>
</evidence>
<dbReference type="EMBL" id="JAMTCC010000006">
    <property type="protein sequence ID" value="MCT7944710.1"/>
    <property type="molecule type" value="Genomic_DNA"/>
</dbReference>
<dbReference type="RefSeq" id="WP_261271975.1">
    <property type="nucleotide sequence ID" value="NZ_JAMTCC010000006.1"/>
</dbReference>
<sequence length="207" mass="22322">MQPETWLLYLLAIVLIGISPGPIAMLSMSHGIHFGKMRSIATGLGSVSAALVLMMASAAGLGAIISTSEYGFTLLKWCGAAYLVFLGIKLLLTKNQDQPLEISQSKGKGTPRQLYQQAFLVGISNPKDLLFFAALFPQFINLAAPQLPQLMILAATWAIVDFSFVMIYASMANVLAPSLKASNKLHWFDRTSGGVFLTLAAILISRD</sequence>
<accession>A0A9X2WSR7</accession>
<gene>
    <name evidence="8" type="ORF">NE536_04945</name>
</gene>
<dbReference type="Proteomes" id="UP001155604">
    <property type="component" value="Unassembled WGS sequence"/>
</dbReference>
<dbReference type="PIRSF" id="PIRSF006324">
    <property type="entry name" value="LeuE"/>
    <property type="match status" value="1"/>
</dbReference>
<dbReference type="InterPro" id="IPR001123">
    <property type="entry name" value="LeuE-type"/>
</dbReference>
<keyword evidence="4 7" id="KW-0812">Transmembrane</keyword>
<keyword evidence="6 7" id="KW-0472">Membrane</keyword>
<dbReference type="AlphaFoldDB" id="A0A9X2WSR7"/>
<keyword evidence="9" id="KW-1185">Reference proteome</keyword>
<evidence type="ECO:0000313" key="8">
    <source>
        <dbReference type="EMBL" id="MCT7944710.1"/>
    </source>
</evidence>
<evidence type="ECO:0000313" key="9">
    <source>
        <dbReference type="Proteomes" id="UP001155604"/>
    </source>
</evidence>
<comment type="similarity">
    <text evidence="2">Belongs to the Rht family.</text>
</comment>
<dbReference type="GO" id="GO:0005886">
    <property type="term" value="C:plasma membrane"/>
    <property type="evidence" value="ECO:0007669"/>
    <property type="project" value="UniProtKB-SubCell"/>
</dbReference>
<organism evidence="8 9">
    <name type="scientific">Shewanella septentrionalis</name>
    <dbReference type="NCBI Taxonomy" id="2952223"/>
    <lineage>
        <taxon>Bacteria</taxon>
        <taxon>Pseudomonadati</taxon>
        <taxon>Pseudomonadota</taxon>
        <taxon>Gammaproteobacteria</taxon>
        <taxon>Alteromonadales</taxon>
        <taxon>Shewanellaceae</taxon>
        <taxon>Shewanella</taxon>
    </lineage>
</organism>
<feature type="transmembrane region" description="Helical" evidence="7">
    <location>
        <begin position="6"/>
        <end position="28"/>
    </location>
</feature>
<feature type="transmembrane region" description="Helical" evidence="7">
    <location>
        <begin position="71"/>
        <end position="92"/>
    </location>
</feature>
<comment type="caution">
    <text evidence="8">The sequence shown here is derived from an EMBL/GenBank/DDBJ whole genome shotgun (WGS) entry which is preliminary data.</text>
</comment>
<evidence type="ECO:0000256" key="2">
    <source>
        <dbReference type="ARBA" id="ARBA00007928"/>
    </source>
</evidence>
<evidence type="ECO:0000256" key="6">
    <source>
        <dbReference type="ARBA" id="ARBA00023136"/>
    </source>
</evidence>
<feature type="transmembrane region" description="Helical" evidence="7">
    <location>
        <begin position="150"/>
        <end position="175"/>
    </location>
</feature>
<reference evidence="8" key="1">
    <citation type="journal article" date="2023" name="Int. J. Syst. Evol. Microbiol.">
        <title>&lt;i&gt;Shewanella septentrionalis&lt;/i&gt; sp. nov. and &lt;i&gt;Shewanella holmiensis&lt;/i&gt; sp. nov., isolated from Baltic Sea water and sediments.</title>
        <authorList>
            <person name="Martin-Rodriguez A.J."/>
            <person name="Thorell K."/>
            <person name="Joffre E."/>
            <person name="Jensie-Markopoulos S."/>
            <person name="Moore E.R.B."/>
            <person name="Sjoling A."/>
        </authorList>
    </citation>
    <scope>NUCLEOTIDE SEQUENCE</scope>
    <source>
        <strain evidence="8">SP1W3</strain>
    </source>
</reference>
<name>A0A9X2WSR7_9GAMM</name>
<dbReference type="PANTHER" id="PTHR30086:SF14">
    <property type="entry name" value="HOMOSERINE_HOMOSERINE LACTONE EFFLUX PROTEIN"/>
    <property type="match status" value="1"/>
</dbReference>
<evidence type="ECO:0000256" key="5">
    <source>
        <dbReference type="ARBA" id="ARBA00022989"/>
    </source>
</evidence>